<sequence>MPIIQDPSAPLVAVIGATGAQGGSVVKALRVEPYRVRGFSRDSTKPATQKLVNQGVEVADVSLVLGNVKDVFKAFEGTKIAFISGGKYTHVVNFDSKTLVTDYGRQSGVPFVDVQAGQV</sequence>
<evidence type="ECO:0000256" key="2">
    <source>
        <dbReference type="ARBA" id="ARBA00022857"/>
    </source>
</evidence>
<comment type="similarity">
    <text evidence="1">Belongs to the NmrA-type oxidoreductase family.</text>
</comment>
<dbReference type="GO" id="GO:0005634">
    <property type="term" value="C:nucleus"/>
    <property type="evidence" value="ECO:0007669"/>
    <property type="project" value="TreeGrafter"/>
</dbReference>
<comment type="caution">
    <text evidence="4">The sequence shown here is derived from an EMBL/GenBank/DDBJ whole genome shotgun (WGS) entry which is preliminary data.</text>
</comment>
<dbReference type="Pfam" id="PF05368">
    <property type="entry name" value="NmrA"/>
    <property type="match status" value="1"/>
</dbReference>
<evidence type="ECO:0000259" key="3">
    <source>
        <dbReference type="Pfam" id="PF05368"/>
    </source>
</evidence>
<evidence type="ECO:0000256" key="1">
    <source>
        <dbReference type="ARBA" id="ARBA00006328"/>
    </source>
</evidence>
<organism evidence="4 5">
    <name type="scientific">Mycena albidolilacea</name>
    <dbReference type="NCBI Taxonomy" id="1033008"/>
    <lineage>
        <taxon>Eukaryota</taxon>
        <taxon>Fungi</taxon>
        <taxon>Dikarya</taxon>
        <taxon>Basidiomycota</taxon>
        <taxon>Agaricomycotina</taxon>
        <taxon>Agaricomycetes</taxon>
        <taxon>Agaricomycetidae</taxon>
        <taxon>Agaricales</taxon>
        <taxon>Marasmiineae</taxon>
        <taxon>Mycenaceae</taxon>
        <taxon>Mycena</taxon>
    </lineage>
</organism>
<dbReference type="Gene3D" id="3.40.50.720">
    <property type="entry name" value="NAD(P)-binding Rossmann-like Domain"/>
    <property type="match status" value="1"/>
</dbReference>
<feature type="domain" description="NmrA-like" evidence="3">
    <location>
        <begin position="11"/>
        <end position="84"/>
    </location>
</feature>
<evidence type="ECO:0000313" key="4">
    <source>
        <dbReference type="EMBL" id="KAJ7356465.1"/>
    </source>
</evidence>
<gene>
    <name evidence="4" type="ORF">DFH08DRAFT_802511</name>
</gene>
<dbReference type="InterPro" id="IPR008030">
    <property type="entry name" value="NmrA-like"/>
</dbReference>
<reference evidence="4" key="1">
    <citation type="submission" date="2023-03" db="EMBL/GenBank/DDBJ databases">
        <title>Massive genome expansion in bonnet fungi (Mycena s.s.) driven by repeated elements and novel gene families across ecological guilds.</title>
        <authorList>
            <consortium name="Lawrence Berkeley National Laboratory"/>
            <person name="Harder C.B."/>
            <person name="Miyauchi S."/>
            <person name="Viragh M."/>
            <person name="Kuo A."/>
            <person name="Thoen E."/>
            <person name="Andreopoulos B."/>
            <person name="Lu D."/>
            <person name="Skrede I."/>
            <person name="Drula E."/>
            <person name="Henrissat B."/>
            <person name="Morin E."/>
            <person name="Kohler A."/>
            <person name="Barry K."/>
            <person name="LaButti K."/>
            <person name="Morin E."/>
            <person name="Salamov A."/>
            <person name="Lipzen A."/>
            <person name="Mereny Z."/>
            <person name="Hegedus B."/>
            <person name="Baldrian P."/>
            <person name="Stursova M."/>
            <person name="Weitz H."/>
            <person name="Taylor A."/>
            <person name="Grigoriev I.V."/>
            <person name="Nagy L.G."/>
            <person name="Martin F."/>
            <person name="Kauserud H."/>
        </authorList>
    </citation>
    <scope>NUCLEOTIDE SEQUENCE</scope>
    <source>
        <strain evidence="4">CBHHK002</strain>
    </source>
</reference>
<dbReference type="PANTHER" id="PTHR42748:SF31">
    <property type="entry name" value="NMRA-LIKE DOMAIN-CONTAINING PROTEIN-RELATED"/>
    <property type="match status" value="1"/>
</dbReference>
<dbReference type="SUPFAM" id="SSF51735">
    <property type="entry name" value="NAD(P)-binding Rossmann-fold domains"/>
    <property type="match status" value="1"/>
</dbReference>
<name>A0AAD7AE10_9AGAR</name>
<dbReference type="PANTHER" id="PTHR42748">
    <property type="entry name" value="NITROGEN METABOLITE REPRESSION PROTEIN NMRA FAMILY MEMBER"/>
    <property type="match status" value="1"/>
</dbReference>
<evidence type="ECO:0000313" key="5">
    <source>
        <dbReference type="Proteomes" id="UP001218218"/>
    </source>
</evidence>
<dbReference type="InterPro" id="IPR051164">
    <property type="entry name" value="NmrA-like_oxidored"/>
</dbReference>
<protein>
    <submittedName>
        <fullName evidence="4">NmrA-like protein</fullName>
    </submittedName>
</protein>
<dbReference type="EMBL" id="JARIHO010000008">
    <property type="protein sequence ID" value="KAJ7356465.1"/>
    <property type="molecule type" value="Genomic_DNA"/>
</dbReference>
<dbReference type="Proteomes" id="UP001218218">
    <property type="component" value="Unassembled WGS sequence"/>
</dbReference>
<accession>A0AAD7AE10</accession>
<proteinExistence type="inferred from homology"/>
<dbReference type="InterPro" id="IPR036291">
    <property type="entry name" value="NAD(P)-bd_dom_sf"/>
</dbReference>
<dbReference type="AlphaFoldDB" id="A0AAD7AE10"/>
<keyword evidence="5" id="KW-1185">Reference proteome</keyword>
<keyword evidence="2" id="KW-0521">NADP</keyword>